<dbReference type="AlphaFoldDB" id="A0A0C2FB32"/>
<gene>
    <name evidence="2" type="ORF">ANCDUO_25987</name>
</gene>
<organism evidence="2 3">
    <name type="scientific">Ancylostoma duodenale</name>
    <dbReference type="NCBI Taxonomy" id="51022"/>
    <lineage>
        <taxon>Eukaryota</taxon>
        <taxon>Metazoa</taxon>
        <taxon>Ecdysozoa</taxon>
        <taxon>Nematoda</taxon>
        <taxon>Chromadorea</taxon>
        <taxon>Rhabditida</taxon>
        <taxon>Rhabditina</taxon>
        <taxon>Rhabditomorpha</taxon>
        <taxon>Strongyloidea</taxon>
        <taxon>Ancylostomatidae</taxon>
        <taxon>Ancylostomatinae</taxon>
        <taxon>Ancylostoma</taxon>
    </lineage>
</organism>
<feature type="compositionally biased region" description="Basic and acidic residues" evidence="1">
    <location>
        <begin position="1"/>
        <end position="15"/>
    </location>
</feature>
<accession>A0A0C2FB32</accession>
<protein>
    <submittedName>
        <fullName evidence="2">Uncharacterized protein</fullName>
    </submittedName>
</protein>
<evidence type="ECO:0000313" key="3">
    <source>
        <dbReference type="Proteomes" id="UP000054047"/>
    </source>
</evidence>
<evidence type="ECO:0000256" key="1">
    <source>
        <dbReference type="SAM" id="MobiDB-lite"/>
    </source>
</evidence>
<dbReference type="EMBL" id="KN781091">
    <property type="protein sequence ID" value="KIH43999.1"/>
    <property type="molecule type" value="Genomic_DNA"/>
</dbReference>
<sequence>MKVKEIEKSRAKTDIIGHGNSGKNKRVARAECETPTLNSLAPDLCQLTEPNAATVLDALKRRYLQNVIH</sequence>
<keyword evidence="3" id="KW-1185">Reference proteome</keyword>
<feature type="region of interest" description="Disordered" evidence="1">
    <location>
        <begin position="1"/>
        <end position="26"/>
    </location>
</feature>
<dbReference type="OrthoDB" id="5842468at2759"/>
<evidence type="ECO:0000313" key="2">
    <source>
        <dbReference type="EMBL" id="KIH43999.1"/>
    </source>
</evidence>
<name>A0A0C2FB32_9BILA</name>
<dbReference type="Proteomes" id="UP000054047">
    <property type="component" value="Unassembled WGS sequence"/>
</dbReference>
<feature type="non-terminal residue" evidence="2">
    <location>
        <position position="69"/>
    </location>
</feature>
<reference evidence="2 3" key="1">
    <citation type="submission" date="2013-12" db="EMBL/GenBank/DDBJ databases">
        <title>Draft genome of the parsitic nematode Ancylostoma duodenale.</title>
        <authorList>
            <person name="Mitreva M."/>
        </authorList>
    </citation>
    <scope>NUCLEOTIDE SEQUENCE [LARGE SCALE GENOMIC DNA]</scope>
    <source>
        <strain evidence="2 3">Zhejiang</strain>
    </source>
</reference>
<proteinExistence type="predicted"/>